<feature type="region of interest" description="Disordered" evidence="1">
    <location>
        <begin position="64"/>
        <end position="98"/>
    </location>
</feature>
<evidence type="ECO:0000256" key="1">
    <source>
        <dbReference type="SAM" id="MobiDB-lite"/>
    </source>
</evidence>
<keyword evidence="3" id="KW-1185">Reference proteome</keyword>
<protein>
    <submittedName>
        <fullName evidence="2">Uncharacterized protein</fullName>
    </submittedName>
</protein>
<sequence length="98" mass="11732">MKSCGMYMCVWYRIRNKYHLVSYELQRLTEGRGQGQGSGWYRITGMHRSLTFDACLAQEHKQGLIEKKKEREEKQKQYKEGTIDPARHREEKNGERHI</sequence>
<dbReference type="OrthoDB" id="3362494at2759"/>
<dbReference type="AlphaFoldDB" id="W4JS03"/>
<dbReference type="HOGENOM" id="CLU_2333863_0_0_1"/>
<dbReference type="KEGG" id="hir:HETIRDRAFT_480426"/>
<name>W4JS03_HETIT</name>
<dbReference type="RefSeq" id="XP_009551254.1">
    <property type="nucleotide sequence ID" value="XM_009552959.1"/>
</dbReference>
<dbReference type="Proteomes" id="UP000030671">
    <property type="component" value="Unassembled WGS sequence"/>
</dbReference>
<reference evidence="2 3" key="1">
    <citation type="journal article" date="2012" name="New Phytol.">
        <title>Insight into trade-off between wood decay and parasitism from the genome of a fungal forest pathogen.</title>
        <authorList>
            <person name="Olson A."/>
            <person name="Aerts A."/>
            <person name="Asiegbu F."/>
            <person name="Belbahri L."/>
            <person name="Bouzid O."/>
            <person name="Broberg A."/>
            <person name="Canback B."/>
            <person name="Coutinho P.M."/>
            <person name="Cullen D."/>
            <person name="Dalman K."/>
            <person name="Deflorio G."/>
            <person name="van Diepen L.T."/>
            <person name="Dunand C."/>
            <person name="Duplessis S."/>
            <person name="Durling M."/>
            <person name="Gonthier P."/>
            <person name="Grimwood J."/>
            <person name="Fossdal C.G."/>
            <person name="Hansson D."/>
            <person name="Henrissat B."/>
            <person name="Hietala A."/>
            <person name="Himmelstrand K."/>
            <person name="Hoffmeister D."/>
            <person name="Hogberg N."/>
            <person name="James T.Y."/>
            <person name="Karlsson M."/>
            <person name="Kohler A."/>
            <person name="Kues U."/>
            <person name="Lee Y.H."/>
            <person name="Lin Y.C."/>
            <person name="Lind M."/>
            <person name="Lindquist E."/>
            <person name="Lombard V."/>
            <person name="Lucas S."/>
            <person name="Lunden K."/>
            <person name="Morin E."/>
            <person name="Murat C."/>
            <person name="Park J."/>
            <person name="Raffaello T."/>
            <person name="Rouze P."/>
            <person name="Salamov A."/>
            <person name="Schmutz J."/>
            <person name="Solheim H."/>
            <person name="Stahlberg J."/>
            <person name="Velez H."/>
            <person name="de Vries R.P."/>
            <person name="Wiebenga A."/>
            <person name="Woodward S."/>
            <person name="Yakovlev I."/>
            <person name="Garbelotto M."/>
            <person name="Martin F."/>
            <person name="Grigoriev I.V."/>
            <person name="Stenlid J."/>
        </authorList>
    </citation>
    <scope>NUCLEOTIDE SEQUENCE [LARGE SCALE GENOMIC DNA]</scope>
    <source>
        <strain evidence="2 3">TC 32-1</strain>
    </source>
</reference>
<evidence type="ECO:0000313" key="3">
    <source>
        <dbReference type="Proteomes" id="UP000030671"/>
    </source>
</evidence>
<organism evidence="2 3">
    <name type="scientific">Heterobasidion irregulare (strain TC 32-1)</name>
    <dbReference type="NCBI Taxonomy" id="747525"/>
    <lineage>
        <taxon>Eukaryota</taxon>
        <taxon>Fungi</taxon>
        <taxon>Dikarya</taxon>
        <taxon>Basidiomycota</taxon>
        <taxon>Agaricomycotina</taxon>
        <taxon>Agaricomycetes</taxon>
        <taxon>Russulales</taxon>
        <taxon>Bondarzewiaceae</taxon>
        <taxon>Heterobasidion</taxon>
        <taxon>Heterobasidion annosum species complex</taxon>
    </lineage>
</organism>
<evidence type="ECO:0000313" key="2">
    <source>
        <dbReference type="EMBL" id="ETW76332.1"/>
    </source>
</evidence>
<dbReference type="GeneID" id="20677912"/>
<accession>W4JS03</accession>
<dbReference type="EMBL" id="KI925464">
    <property type="protein sequence ID" value="ETW76332.1"/>
    <property type="molecule type" value="Genomic_DNA"/>
</dbReference>
<dbReference type="InParanoid" id="W4JS03"/>
<gene>
    <name evidence="2" type="ORF">HETIRDRAFT_480426</name>
</gene>
<proteinExistence type="predicted"/>